<dbReference type="Proteomes" id="UP001214250">
    <property type="component" value="Chromosome 1"/>
</dbReference>
<feature type="transmembrane region" description="Helical" evidence="12">
    <location>
        <begin position="245"/>
        <end position="267"/>
    </location>
</feature>
<evidence type="ECO:0000256" key="3">
    <source>
        <dbReference type="ARBA" id="ARBA00022475"/>
    </source>
</evidence>
<evidence type="ECO:0000313" key="14">
    <source>
        <dbReference type="EMBL" id="WDE95732.1"/>
    </source>
</evidence>
<dbReference type="InterPro" id="IPR036163">
    <property type="entry name" value="HMA_dom_sf"/>
</dbReference>
<evidence type="ECO:0000256" key="7">
    <source>
        <dbReference type="ARBA" id="ARBA00022842"/>
    </source>
</evidence>
<dbReference type="PROSITE" id="PS50846">
    <property type="entry name" value="HMA_2"/>
    <property type="match status" value="1"/>
</dbReference>
<dbReference type="Gene3D" id="3.40.50.1000">
    <property type="entry name" value="HAD superfamily/HAD-like"/>
    <property type="match status" value="1"/>
</dbReference>
<feature type="transmembrane region" description="Helical" evidence="12">
    <location>
        <begin position="762"/>
        <end position="787"/>
    </location>
</feature>
<evidence type="ECO:0000256" key="2">
    <source>
        <dbReference type="ARBA" id="ARBA00022448"/>
    </source>
</evidence>
<evidence type="ECO:0000256" key="11">
    <source>
        <dbReference type="ARBA" id="ARBA00023136"/>
    </source>
</evidence>
<keyword evidence="3" id="KW-1003">Cell membrane</keyword>
<feature type="transmembrane region" description="Helical" evidence="12">
    <location>
        <begin position="425"/>
        <end position="445"/>
    </location>
</feature>
<dbReference type="SUPFAM" id="SSF56784">
    <property type="entry name" value="HAD-like"/>
    <property type="match status" value="1"/>
</dbReference>
<evidence type="ECO:0000256" key="1">
    <source>
        <dbReference type="ARBA" id="ARBA00004651"/>
    </source>
</evidence>
<organism evidence="14 15">
    <name type="scientific">Lentisphaera profundi</name>
    <dbReference type="NCBI Taxonomy" id="1658616"/>
    <lineage>
        <taxon>Bacteria</taxon>
        <taxon>Pseudomonadati</taxon>
        <taxon>Lentisphaerota</taxon>
        <taxon>Lentisphaeria</taxon>
        <taxon>Lentisphaerales</taxon>
        <taxon>Lentisphaeraceae</taxon>
        <taxon>Lentisphaera</taxon>
    </lineage>
</organism>
<dbReference type="InterPro" id="IPR023214">
    <property type="entry name" value="HAD_sf"/>
</dbReference>
<keyword evidence="15" id="KW-1185">Reference proteome</keyword>
<dbReference type="SUPFAM" id="SSF81665">
    <property type="entry name" value="Calcium ATPase, transmembrane domain M"/>
    <property type="match status" value="1"/>
</dbReference>
<feature type="transmembrane region" description="Helical" evidence="12">
    <location>
        <begin position="457"/>
        <end position="483"/>
    </location>
</feature>
<dbReference type="Gene3D" id="2.70.150.10">
    <property type="entry name" value="Calcium-transporting ATPase, cytoplasmic transduction domain A"/>
    <property type="match status" value="1"/>
</dbReference>
<keyword evidence="11 12" id="KW-0472">Membrane</keyword>
<dbReference type="InterPro" id="IPR036412">
    <property type="entry name" value="HAD-like_sf"/>
</dbReference>
<comment type="subcellular location">
    <subcellularLocation>
        <location evidence="1">Cell membrane</location>
        <topology evidence="1">Multi-pass membrane protein</topology>
    </subcellularLocation>
</comment>
<gene>
    <name evidence="14" type="ORF">PQO03_08385</name>
</gene>
<keyword evidence="9 12" id="KW-1133">Transmembrane helix</keyword>
<dbReference type="RefSeq" id="WP_274149465.1">
    <property type="nucleotide sequence ID" value="NZ_CP117811.1"/>
</dbReference>
<feature type="transmembrane region" description="Helical" evidence="12">
    <location>
        <begin position="213"/>
        <end position="233"/>
    </location>
</feature>
<dbReference type="Gene3D" id="1.20.1110.10">
    <property type="entry name" value="Calcium-transporting ATPase, transmembrane domain"/>
    <property type="match status" value="1"/>
</dbReference>
<dbReference type="Pfam" id="PF00122">
    <property type="entry name" value="E1-E2_ATPase"/>
    <property type="match status" value="1"/>
</dbReference>
<dbReference type="SUPFAM" id="SSF81653">
    <property type="entry name" value="Calcium ATPase, transduction domain A"/>
    <property type="match status" value="1"/>
</dbReference>
<keyword evidence="7" id="KW-0460">Magnesium</keyword>
<evidence type="ECO:0000256" key="4">
    <source>
        <dbReference type="ARBA" id="ARBA00022553"/>
    </source>
</evidence>
<dbReference type="InterPro" id="IPR059000">
    <property type="entry name" value="ATPase_P-type_domA"/>
</dbReference>
<dbReference type="EMBL" id="CP117811">
    <property type="protein sequence ID" value="WDE95732.1"/>
    <property type="molecule type" value="Genomic_DNA"/>
</dbReference>
<dbReference type="NCBIfam" id="TIGR01494">
    <property type="entry name" value="ATPase_P-type"/>
    <property type="match status" value="1"/>
</dbReference>
<evidence type="ECO:0000259" key="13">
    <source>
        <dbReference type="PROSITE" id="PS50846"/>
    </source>
</evidence>
<dbReference type="PANTHER" id="PTHR43520:SF5">
    <property type="entry name" value="CATION-TRANSPORTING P-TYPE ATPASE-RELATED"/>
    <property type="match status" value="1"/>
</dbReference>
<keyword evidence="6" id="KW-0479">Metal-binding</keyword>
<dbReference type="PRINTS" id="PR00943">
    <property type="entry name" value="CUATPASE"/>
</dbReference>
<feature type="domain" description="HMA" evidence="13">
    <location>
        <begin position="94"/>
        <end position="160"/>
    </location>
</feature>
<dbReference type="Pfam" id="PF12156">
    <property type="entry name" value="ATPase-cat_bd"/>
    <property type="match status" value="1"/>
</dbReference>
<keyword evidence="2" id="KW-0813">Transport</keyword>
<keyword evidence="4" id="KW-0597">Phosphoprotein</keyword>
<feature type="transmembrane region" description="Helical" evidence="12">
    <location>
        <begin position="182"/>
        <end position="201"/>
    </location>
</feature>
<dbReference type="SUPFAM" id="SSF55008">
    <property type="entry name" value="HMA, heavy metal-associated domain"/>
    <property type="match status" value="1"/>
</dbReference>
<evidence type="ECO:0000256" key="6">
    <source>
        <dbReference type="ARBA" id="ARBA00022723"/>
    </source>
</evidence>
<dbReference type="InterPro" id="IPR023298">
    <property type="entry name" value="ATPase_P-typ_TM_dom_sf"/>
</dbReference>
<keyword evidence="5 12" id="KW-0812">Transmembrane</keyword>
<dbReference type="Pfam" id="PF00403">
    <property type="entry name" value="HMA"/>
    <property type="match status" value="1"/>
</dbReference>
<dbReference type="Pfam" id="PF00702">
    <property type="entry name" value="Hydrolase"/>
    <property type="match status" value="1"/>
</dbReference>
<sequence>MQTTAETWVSGIEESLFCRHCGDQVDEDTWCHESELFCCNGCLNVYLILSNNGLNNFYEMAEGVAGVKPSEDGEFDYLDDIVGSLALFESDDCVRIRFRIPSIHCISCVWLLEKLSHLNSGIRSSRVNFAKQDVLINYDPGQVKLSEVASLLQKLGYEPKLNLEGNEIQEDKSEVRKDLGKIAMAGFCCGNIMMMSFPAYFGLELDDAFARLFAYLNLFLCLPLVTYCSSDFWKAIPRFIKARKISLDLPIAVGIGVLFFQTVFDVLSQSGEGYADSLGGFVFFLLLGRFFQKVSYKHLSFERDFKSFFPLSVRVLRNGEAKLRPVQEVKAGDILLIRSGELLPVDGEVVKGEAGMDYSFVTGESEPVKLGPGENAFAGGRQKYGLLEIKVKSAVDSSYLASLWNDETFQSEKVLGEAEISQKAGVAFTFVVPILALIAAVYWAVSVDLHRGLEVLVAVLIVACPCALALSVPLAFGFSLRLLGKKGFFIKNAEVIEKMAQADSFVFDKTGTLSRSDRLSVTVTKDQMSDLDKQALLLLSSQSGHPKSMALQEEYKSYQSEIEIGDFQEQIGKGIEATIAGQDYQILADGNSTVFLKNGESLAYFDIRSAWRDGWQEALRSLKQKCCVLSGDHDRDRAYLEQEMPAGSEIFFQQKPQDKLAKIREMKQSHKSLVMFGDGLNDSGALREADVGVAIAENSQSFTPASDVIMHGDQLQNLGKIQAYMKWVMNLIRVSFVFSLLYNFTGLAFAVTGYLSPLTSAILMPLSSLTILFISALGTNLGAKLYLKKGH</sequence>
<evidence type="ECO:0000313" key="15">
    <source>
        <dbReference type="Proteomes" id="UP001214250"/>
    </source>
</evidence>
<dbReference type="InterPro" id="IPR006121">
    <property type="entry name" value="HMA_dom"/>
</dbReference>
<evidence type="ECO:0000256" key="12">
    <source>
        <dbReference type="SAM" id="Phobius"/>
    </source>
</evidence>
<dbReference type="PANTHER" id="PTHR43520">
    <property type="entry name" value="ATP7, ISOFORM B"/>
    <property type="match status" value="1"/>
</dbReference>
<keyword evidence="10" id="KW-0406">Ion transport</keyword>
<dbReference type="Gene3D" id="3.30.70.100">
    <property type="match status" value="1"/>
</dbReference>
<protein>
    <submittedName>
        <fullName evidence="14">Heavy metal translocating P-type ATPase metal-binding domain-containing protein</fullName>
    </submittedName>
</protein>
<keyword evidence="8" id="KW-1278">Translocase</keyword>
<evidence type="ECO:0000256" key="9">
    <source>
        <dbReference type="ARBA" id="ARBA00022989"/>
    </source>
</evidence>
<accession>A0ABY7VP49</accession>
<proteinExistence type="predicted"/>
<dbReference type="PRINTS" id="PR00119">
    <property type="entry name" value="CATATPASE"/>
</dbReference>
<dbReference type="InterPro" id="IPR008250">
    <property type="entry name" value="ATPase_P-typ_transduc_dom_A_sf"/>
</dbReference>
<reference evidence="14 15" key="1">
    <citation type="submission" date="2023-02" db="EMBL/GenBank/DDBJ databases">
        <title>Genome sequence of Lentisphaera profundi SAORIC-696.</title>
        <authorList>
            <person name="Kim e."/>
            <person name="Cho J.-C."/>
            <person name="Choi A."/>
            <person name="Kang I."/>
        </authorList>
    </citation>
    <scope>NUCLEOTIDE SEQUENCE [LARGE SCALE GENOMIC DNA]</scope>
    <source>
        <strain evidence="14 15">SAORIC-696</strain>
    </source>
</reference>
<dbReference type="CDD" id="cd00371">
    <property type="entry name" value="HMA"/>
    <property type="match status" value="1"/>
</dbReference>
<name>A0ABY7VP49_9BACT</name>
<dbReference type="InterPro" id="IPR001757">
    <property type="entry name" value="P_typ_ATPase"/>
</dbReference>
<evidence type="ECO:0000256" key="8">
    <source>
        <dbReference type="ARBA" id="ARBA00022967"/>
    </source>
</evidence>
<evidence type="ECO:0000256" key="10">
    <source>
        <dbReference type="ARBA" id="ARBA00023065"/>
    </source>
</evidence>
<feature type="transmembrane region" description="Helical" evidence="12">
    <location>
        <begin position="273"/>
        <end position="291"/>
    </location>
</feature>
<evidence type="ECO:0000256" key="5">
    <source>
        <dbReference type="ARBA" id="ARBA00022692"/>
    </source>
</evidence>
<feature type="transmembrane region" description="Helical" evidence="12">
    <location>
        <begin position="734"/>
        <end position="756"/>
    </location>
</feature>
<dbReference type="InterPro" id="IPR021993">
    <property type="entry name" value="ATPase-cat-bd"/>
</dbReference>